<comment type="caution">
    <text evidence="8">The sequence shown here is derived from an EMBL/GenBank/DDBJ whole genome shotgun (WGS) entry which is preliminary data.</text>
</comment>
<sequence length="73" mass="8040">MPGGDLGEWPHIKDIFQKIAAKSNGEPCCDLVGNAGFGHFVKMVRNVIEYGDMHLIDVAYHLLIKLSSSITIK</sequence>
<evidence type="ECO:0000256" key="4">
    <source>
        <dbReference type="ARBA" id="ARBA00023002"/>
    </source>
</evidence>
<reference evidence="8" key="1">
    <citation type="journal article" date="2018" name="Science">
        <title>Rapid genome shrinkage in a self-fertile nematode reveals sperm competition proteins.</title>
        <authorList>
            <person name="Yin D."/>
            <person name="Schwarz E.M."/>
            <person name="Thomas C.G."/>
            <person name="Felde R.L."/>
            <person name="Korf I.F."/>
            <person name="Cutter A.D."/>
            <person name="Schartner C.M."/>
            <person name="Ralston E.J."/>
            <person name="Meyer B.J."/>
            <person name="Haag E.S."/>
        </authorList>
    </citation>
    <scope>NUCLEOTIDE SEQUENCE</scope>
    <source>
        <strain evidence="8">JU1422</strain>
    </source>
</reference>
<dbReference type="InterPro" id="IPR008927">
    <property type="entry name" value="6-PGluconate_DH-like_C_sf"/>
</dbReference>
<proteinExistence type="inferred from homology"/>
<dbReference type="InterPro" id="IPR013328">
    <property type="entry name" value="6PGD_dom2"/>
</dbReference>
<organism evidence="8 9">
    <name type="scientific">Caenorhabditis nigoni</name>
    <dbReference type="NCBI Taxonomy" id="1611254"/>
    <lineage>
        <taxon>Eukaryota</taxon>
        <taxon>Metazoa</taxon>
        <taxon>Ecdysozoa</taxon>
        <taxon>Nematoda</taxon>
        <taxon>Chromadorea</taxon>
        <taxon>Rhabditida</taxon>
        <taxon>Rhabditina</taxon>
        <taxon>Rhabditomorpha</taxon>
        <taxon>Rhabditoidea</taxon>
        <taxon>Rhabditidae</taxon>
        <taxon>Peloderinae</taxon>
        <taxon>Caenorhabditis</taxon>
    </lineage>
</organism>
<dbReference type="GO" id="GO:0006098">
    <property type="term" value="P:pentose-phosphate shunt"/>
    <property type="evidence" value="ECO:0007669"/>
    <property type="project" value="UniProtKB-UniPathway"/>
</dbReference>
<keyword evidence="5" id="KW-0311">Gluconate utilization</keyword>
<dbReference type="PANTHER" id="PTHR11811">
    <property type="entry name" value="6-PHOSPHOGLUCONATE DEHYDROGENASE"/>
    <property type="match status" value="1"/>
</dbReference>
<keyword evidence="6" id="KW-0570">Pentose shunt</keyword>
<gene>
    <name evidence="8" type="primary">Cnig_chr_IV.g14943</name>
    <name evidence="8" type="ORF">B9Z55_014943</name>
</gene>
<evidence type="ECO:0000313" key="8">
    <source>
        <dbReference type="EMBL" id="PIC35650.1"/>
    </source>
</evidence>
<evidence type="ECO:0000313" key="9">
    <source>
        <dbReference type="Proteomes" id="UP000230233"/>
    </source>
</evidence>
<dbReference type="Gene3D" id="3.40.50.720">
    <property type="entry name" value="NAD(P)-binding Rossmann-like Domain"/>
    <property type="match status" value="1"/>
</dbReference>
<accession>A0A2G5U7X8</accession>
<dbReference type="AlphaFoldDB" id="A0A2G5U7X8"/>
<keyword evidence="9" id="KW-1185">Reference proteome</keyword>
<protein>
    <recommendedName>
        <fullName evidence="3">phosphogluconate dehydrogenase (NADP(+)-dependent, decarboxylating)</fullName>
        <ecNumber evidence="3">1.1.1.44</ecNumber>
    </recommendedName>
</protein>
<feature type="domain" description="6-phosphogluconate dehydrogenase C-terminal" evidence="7">
    <location>
        <begin position="38"/>
        <end position="65"/>
    </location>
</feature>
<dbReference type="OrthoDB" id="5795493at2759"/>
<comment type="pathway">
    <text evidence="1">Carbohydrate degradation; pentose phosphate pathway; D-ribulose 5-phosphate from D-glucose 6-phosphate (oxidative stage): step 3/3.</text>
</comment>
<dbReference type="InterPro" id="IPR006183">
    <property type="entry name" value="Pgluconate_DH"/>
</dbReference>
<dbReference type="EC" id="1.1.1.44" evidence="3"/>
<dbReference type="UniPathway" id="UPA00115">
    <property type="reaction ID" value="UER00410"/>
</dbReference>
<dbReference type="InterPro" id="IPR006114">
    <property type="entry name" value="6PGDH_C"/>
</dbReference>
<dbReference type="Gene3D" id="1.10.1040.10">
    <property type="entry name" value="N-(1-d-carboxylethyl)-l-norvaline Dehydrogenase, domain 2"/>
    <property type="match status" value="1"/>
</dbReference>
<dbReference type="STRING" id="1611254.A0A2G5U7X8"/>
<keyword evidence="4" id="KW-0560">Oxidoreductase</keyword>
<evidence type="ECO:0000256" key="1">
    <source>
        <dbReference type="ARBA" id="ARBA00004874"/>
    </source>
</evidence>
<name>A0A2G5U7X8_9PELO</name>
<dbReference type="GO" id="GO:0019521">
    <property type="term" value="P:D-gluconate metabolic process"/>
    <property type="evidence" value="ECO:0007669"/>
    <property type="project" value="UniProtKB-KW"/>
</dbReference>
<dbReference type="Pfam" id="PF00393">
    <property type="entry name" value="6PGD"/>
    <property type="match status" value="1"/>
</dbReference>
<comment type="similarity">
    <text evidence="2">Belongs to the 6-phosphogluconate dehydrogenase family.</text>
</comment>
<dbReference type="Proteomes" id="UP000230233">
    <property type="component" value="Chromosome IV"/>
</dbReference>
<evidence type="ECO:0000256" key="2">
    <source>
        <dbReference type="ARBA" id="ARBA00008419"/>
    </source>
</evidence>
<dbReference type="GO" id="GO:0004616">
    <property type="term" value="F:phosphogluconate dehydrogenase (decarboxylating) activity"/>
    <property type="evidence" value="ECO:0007669"/>
    <property type="project" value="UniProtKB-EC"/>
</dbReference>
<dbReference type="EMBL" id="PDUG01000004">
    <property type="protein sequence ID" value="PIC35650.1"/>
    <property type="molecule type" value="Genomic_DNA"/>
</dbReference>
<evidence type="ECO:0000256" key="6">
    <source>
        <dbReference type="ARBA" id="ARBA00023126"/>
    </source>
</evidence>
<evidence type="ECO:0000256" key="5">
    <source>
        <dbReference type="ARBA" id="ARBA00023064"/>
    </source>
</evidence>
<evidence type="ECO:0000256" key="3">
    <source>
        <dbReference type="ARBA" id="ARBA00013011"/>
    </source>
</evidence>
<dbReference type="SUPFAM" id="SSF48179">
    <property type="entry name" value="6-phosphogluconate dehydrogenase C-terminal domain-like"/>
    <property type="match status" value="1"/>
</dbReference>
<evidence type="ECO:0000259" key="7">
    <source>
        <dbReference type="Pfam" id="PF00393"/>
    </source>
</evidence>